<dbReference type="PROSITE" id="PS50181">
    <property type="entry name" value="FBOX"/>
    <property type="match status" value="1"/>
</dbReference>
<organism evidence="2 3">
    <name type="scientific">Madurella fahalii</name>
    <dbReference type="NCBI Taxonomy" id="1157608"/>
    <lineage>
        <taxon>Eukaryota</taxon>
        <taxon>Fungi</taxon>
        <taxon>Dikarya</taxon>
        <taxon>Ascomycota</taxon>
        <taxon>Pezizomycotina</taxon>
        <taxon>Sordariomycetes</taxon>
        <taxon>Sordariomycetidae</taxon>
        <taxon>Sordariales</taxon>
        <taxon>Sordariales incertae sedis</taxon>
        <taxon>Madurella</taxon>
    </lineage>
</organism>
<evidence type="ECO:0000313" key="3">
    <source>
        <dbReference type="Proteomes" id="UP001628179"/>
    </source>
</evidence>
<gene>
    <name evidence="2" type="ORF">MFIFM68171_08827</name>
</gene>
<proteinExistence type="predicted"/>
<keyword evidence="3" id="KW-1185">Reference proteome</keyword>
<protein>
    <submittedName>
        <fullName evidence="2">F-box domain-containing protein</fullName>
    </submittedName>
</protein>
<reference evidence="2 3" key="1">
    <citation type="submission" date="2024-09" db="EMBL/GenBank/DDBJ databases">
        <title>Itraconazole resistance in Madurella fahalii resulting from another homologue of gene encoding cytochrome P450 14-alpha sterol demethylase (CYP51).</title>
        <authorList>
            <person name="Yoshioka I."/>
            <person name="Fahal A.H."/>
            <person name="Kaneko S."/>
            <person name="Yaguchi T."/>
        </authorList>
    </citation>
    <scope>NUCLEOTIDE SEQUENCE [LARGE SCALE GENOMIC DNA]</scope>
    <source>
        <strain evidence="2 3">IFM 68171</strain>
    </source>
</reference>
<feature type="domain" description="F-box" evidence="1">
    <location>
        <begin position="10"/>
        <end position="59"/>
    </location>
</feature>
<sequence>MTIPTSATVTCHLEKLPIELHEPILANLSFRDIIALAKYTSKGSRLDTALATSPTWKSIWPTYTANQDDFQTLASLIVPVGGGRLFDPTCGALDVTPGQFHRRMVREREIHGAKYNFLEYTIRRTSTTIQQMLGNVDAMTLSFLCQDISLDHITIITPWLKNLVVTAQRYTKSEENRWAKEARTKFFDAMEGYCRCQVYQLSARVATTKPCLKKHPDRPTSQWTVVQIKAFVDAYSTFQTRLNTTKAQQLRTLARLYAHHHARLKEPLAPQDERNNVTHIPDQLETVAGFVSRIIDLDRLRQPGTKQGKSRFRYPHPCLIPYDWCLRLWMMVAAANPALGINSPPGTAGLTPLEESVKELSLSSSECAMPSPPRTLLRDVRFVNEGFATYYKRTGGTAKKSDVLPRTVVVGGTNTVTEILIFYNANFFLQQAIPQRTPLLFTWTKLWP</sequence>
<comment type="caution">
    <text evidence="2">The sequence shown here is derived from an EMBL/GenBank/DDBJ whole genome shotgun (WGS) entry which is preliminary data.</text>
</comment>
<evidence type="ECO:0000259" key="1">
    <source>
        <dbReference type="PROSITE" id="PS50181"/>
    </source>
</evidence>
<dbReference type="Proteomes" id="UP001628179">
    <property type="component" value="Unassembled WGS sequence"/>
</dbReference>
<name>A0ABQ0GLI2_9PEZI</name>
<dbReference type="EMBL" id="BAAFSV010000005">
    <property type="protein sequence ID" value="GAB1318617.1"/>
    <property type="molecule type" value="Genomic_DNA"/>
</dbReference>
<dbReference type="InterPro" id="IPR001810">
    <property type="entry name" value="F-box_dom"/>
</dbReference>
<evidence type="ECO:0000313" key="2">
    <source>
        <dbReference type="EMBL" id="GAB1318617.1"/>
    </source>
</evidence>
<dbReference type="GeneID" id="98179569"/>
<dbReference type="RefSeq" id="XP_070920347.1">
    <property type="nucleotide sequence ID" value="XM_071064246.1"/>
</dbReference>
<accession>A0ABQ0GLI2</accession>